<dbReference type="GO" id="GO:0006352">
    <property type="term" value="P:DNA-templated transcription initiation"/>
    <property type="evidence" value="ECO:0007669"/>
    <property type="project" value="InterPro"/>
</dbReference>
<dbReference type="Pfam" id="PF08281">
    <property type="entry name" value="Sigma70_r4_2"/>
    <property type="match status" value="1"/>
</dbReference>
<dbReference type="RefSeq" id="WP_240488474.1">
    <property type="nucleotide sequence ID" value="NZ_CP012333.1"/>
</dbReference>
<feature type="domain" description="RNA polymerase sigma factor 70 region 4 type 2" evidence="1">
    <location>
        <begin position="27"/>
        <end position="75"/>
    </location>
</feature>
<accession>A0A0K1PSC0</accession>
<proteinExistence type="predicted"/>
<gene>
    <name evidence="2" type="ORF">AKJ09_03097</name>
</gene>
<organism evidence="2 3">
    <name type="scientific">Labilithrix luteola</name>
    <dbReference type="NCBI Taxonomy" id="1391654"/>
    <lineage>
        <taxon>Bacteria</taxon>
        <taxon>Pseudomonadati</taxon>
        <taxon>Myxococcota</taxon>
        <taxon>Polyangia</taxon>
        <taxon>Polyangiales</taxon>
        <taxon>Labilitrichaceae</taxon>
        <taxon>Labilithrix</taxon>
    </lineage>
</organism>
<dbReference type="Gene3D" id="1.10.10.10">
    <property type="entry name" value="Winged helix-like DNA-binding domain superfamily/Winged helix DNA-binding domain"/>
    <property type="match status" value="1"/>
</dbReference>
<dbReference type="STRING" id="1391654.AKJ09_03097"/>
<sequence length="91" mass="10583">MDPDQLLEVAHEGPEAALRDQEQRATFERLLEVLDEERRTVFVLYEIEELSMHEVAQAAGCPLPTAYSRLRSARKLVLEAARRLELRENHR</sequence>
<dbReference type="InterPro" id="IPR013249">
    <property type="entry name" value="RNA_pol_sigma70_r4_t2"/>
</dbReference>
<evidence type="ECO:0000313" key="2">
    <source>
        <dbReference type="EMBL" id="AKU96433.1"/>
    </source>
</evidence>
<evidence type="ECO:0000259" key="1">
    <source>
        <dbReference type="Pfam" id="PF08281"/>
    </source>
</evidence>
<dbReference type="GO" id="GO:0016987">
    <property type="term" value="F:sigma factor activity"/>
    <property type="evidence" value="ECO:0007669"/>
    <property type="project" value="InterPro"/>
</dbReference>
<dbReference type="SUPFAM" id="SSF88659">
    <property type="entry name" value="Sigma3 and sigma4 domains of RNA polymerase sigma factors"/>
    <property type="match status" value="1"/>
</dbReference>
<dbReference type="Proteomes" id="UP000064967">
    <property type="component" value="Chromosome"/>
</dbReference>
<name>A0A0K1PSC0_9BACT</name>
<dbReference type="EMBL" id="CP012333">
    <property type="protein sequence ID" value="AKU96433.1"/>
    <property type="molecule type" value="Genomic_DNA"/>
</dbReference>
<evidence type="ECO:0000313" key="3">
    <source>
        <dbReference type="Proteomes" id="UP000064967"/>
    </source>
</evidence>
<dbReference type="AlphaFoldDB" id="A0A0K1PSC0"/>
<dbReference type="GO" id="GO:0003677">
    <property type="term" value="F:DNA binding"/>
    <property type="evidence" value="ECO:0007669"/>
    <property type="project" value="InterPro"/>
</dbReference>
<dbReference type="InterPro" id="IPR013324">
    <property type="entry name" value="RNA_pol_sigma_r3/r4-like"/>
</dbReference>
<dbReference type="KEGG" id="llu:AKJ09_03097"/>
<keyword evidence="3" id="KW-1185">Reference proteome</keyword>
<protein>
    <submittedName>
        <fullName evidence="2">RNA polymerase sigma factor RpoE</fullName>
    </submittedName>
</protein>
<dbReference type="InterPro" id="IPR036388">
    <property type="entry name" value="WH-like_DNA-bd_sf"/>
</dbReference>
<reference evidence="2 3" key="1">
    <citation type="submission" date="2015-08" db="EMBL/GenBank/DDBJ databases">
        <authorList>
            <person name="Babu N.S."/>
            <person name="Beckwith C.J."/>
            <person name="Beseler K.G."/>
            <person name="Brison A."/>
            <person name="Carone J.V."/>
            <person name="Caskin T.P."/>
            <person name="Diamond M."/>
            <person name="Durham M.E."/>
            <person name="Foxe J.M."/>
            <person name="Go M."/>
            <person name="Henderson B.A."/>
            <person name="Jones I.B."/>
            <person name="McGettigan J.A."/>
            <person name="Micheletti S.J."/>
            <person name="Nasrallah M.E."/>
            <person name="Ortiz D."/>
            <person name="Piller C.R."/>
            <person name="Privatt S.R."/>
            <person name="Schneider S.L."/>
            <person name="Sharp S."/>
            <person name="Smith T.C."/>
            <person name="Stanton J.D."/>
            <person name="Ullery H.E."/>
            <person name="Wilson R.J."/>
            <person name="Serrano M.G."/>
            <person name="Buck G."/>
            <person name="Lee V."/>
            <person name="Wang Y."/>
            <person name="Carvalho R."/>
            <person name="Voegtly L."/>
            <person name="Shi R."/>
            <person name="Duckworth R."/>
            <person name="Johnson A."/>
            <person name="Loviza R."/>
            <person name="Walstead R."/>
            <person name="Shah Z."/>
            <person name="Kiflezghi M."/>
            <person name="Wade K."/>
            <person name="Ball S.L."/>
            <person name="Bradley K.W."/>
            <person name="Asai D.J."/>
            <person name="Bowman C.A."/>
            <person name="Russell D.A."/>
            <person name="Pope W.H."/>
            <person name="Jacobs-Sera D."/>
            <person name="Hendrix R.W."/>
            <person name="Hatfull G.F."/>
        </authorList>
    </citation>
    <scope>NUCLEOTIDE SEQUENCE [LARGE SCALE GENOMIC DNA]</scope>
    <source>
        <strain evidence="2 3">DSM 27648</strain>
    </source>
</reference>